<dbReference type="InterPro" id="IPR038677">
    <property type="entry name" value="WIF_sf"/>
</dbReference>
<dbReference type="InterPro" id="IPR013032">
    <property type="entry name" value="EGF-like_CS"/>
</dbReference>
<evidence type="ECO:0000313" key="16">
    <source>
        <dbReference type="RefSeq" id="XP_022296460.1"/>
    </source>
</evidence>
<name>A0A8B8AYZ6_CRAVI</name>
<dbReference type="Gene3D" id="2.10.25.10">
    <property type="entry name" value="Laminin"/>
    <property type="match status" value="3"/>
</dbReference>
<evidence type="ECO:0000313" key="15">
    <source>
        <dbReference type="RefSeq" id="XP_022296377.1"/>
    </source>
</evidence>
<reference evidence="15 16" key="1">
    <citation type="submission" date="2025-04" db="UniProtKB">
        <authorList>
            <consortium name="RefSeq"/>
        </authorList>
    </citation>
    <scope>IDENTIFICATION</scope>
    <source>
        <tissue evidence="15 16">Whole sample</tissue>
    </source>
</reference>
<evidence type="ECO:0000256" key="3">
    <source>
        <dbReference type="ARBA" id="ARBA00022525"/>
    </source>
</evidence>
<dbReference type="RefSeq" id="XP_022296377.1">
    <property type="nucleotide sequence ID" value="XM_022440669.1"/>
</dbReference>
<dbReference type="OrthoDB" id="10045365at2759"/>
<accession>A0A8B8AYZ6</accession>
<evidence type="ECO:0000256" key="5">
    <source>
        <dbReference type="ARBA" id="ARBA00022729"/>
    </source>
</evidence>
<evidence type="ECO:0000256" key="2">
    <source>
        <dbReference type="ARBA" id="ARBA00022473"/>
    </source>
</evidence>
<dbReference type="GeneID" id="111106126"/>
<evidence type="ECO:0000256" key="8">
    <source>
        <dbReference type="ARBA" id="ARBA00023180"/>
    </source>
</evidence>
<dbReference type="PANTHER" id="PTHR14949">
    <property type="entry name" value="EGF-LIKE-DOMAIN, MULTIPLE 7, 8"/>
    <property type="match status" value="1"/>
</dbReference>
<evidence type="ECO:0000256" key="9">
    <source>
        <dbReference type="PROSITE-ProRule" id="PRU00076"/>
    </source>
</evidence>
<keyword evidence="14" id="KW-1185">Reference proteome</keyword>
<feature type="transmembrane region" description="Helical" evidence="11">
    <location>
        <begin position="15"/>
        <end position="35"/>
    </location>
</feature>
<feature type="disulfide bond" evidence="9">
    <location>
        <begin position="244"/>
        <end position="253"/>
    </location>
</feature>
<dbReference type="SMART" id="SM00181">
    <property type="entry name" value="EGF"/>
    <property type="match status" value="4"/>
</dbReference>
<evidence type="ECO:0000256" key="6">
    <source>
        <dbReference type="ARBA" id="ARBA00022737"/>
    </source>
</evidence>
<dbReference type="RefSeq" id="XP_022296460.1">
    <property type="nucleotide sequence ID" value="XM_022440752.1"/>
</dbReference>
<feature type="disulfide bond" evidence="9">
    <location>
        <begin position="316"/>
        <end position="325"/>
    </location>
</feature>
<feature type="compositionally biased region" description="Basic residues" evidence="10">
    <location>
        <begin position="401"/>
        <end position="423"/>
    </location>
</feature>
<feature type="compositionally biased region" description="Basic residues" evidence="10">
    <location>
        <begin position="374"/>
        <end position="393"/>
    </location>
</feature>
<feature type="domain" description="EGF-like" evidence="12">
    <location>
        <begin position="222"/>
        <end position="254"/>
    </location>
</feature>
<sequence length="432" mass="49002">MCITIPVGTMCKARIKLAGVLAMILYHMLFIIVILPSSISRSRTRLSLWIDEKQIASFFGYPLEVFIISDGSVAPYLLDPNVEESIPVIPPEVETVNLTWEAGPDIFTYWFDDLQSMDENLLYRPLLSIPSSGVIPGGPKIFQMSIPCTGRDTGIAGLELGLQIFNKHGRPIRGSPMKLKLKKQCNAIVASDLCNFDCLNGGRCGQYGFCECAQGFLGPRCEKSMCDPACENNGTCMSPEVCICPDGFSGKRCERGKDGAIKQSLCKSPCQHGGRCIQEDVCWCTSGYLGNACQYSKCKPHCQNGGTCIGVNKCRCPVGYQGNLCQQRRSRRRKGIKNEYGKKKNRKKNKKRKKKKKKNRKKKKKRKNLDSKKSKNPKNKKARTRLKLKRKKTLLAEITRFARRKRRRQQRQRERAQRKKDKAKRTQEKFVR</sequence>
<dbReference type="PROSITE" id="PS00022">
    <property type="entry name" value="EGF_1"/>
    <property type="match status" value="2"/>
</dbReference>
<feature type="domain" description="WIF" evidence="13">
    <location>
        <begin position="48"/>
        <end position="185"/>
    </location>
</feature>
<dbReference type="KEGG" id="cvn:111106126"/>
<evidence type="ECO:0000256" key="4">
    <source>
        <dbReference type="ARBA" id="ARBA00022536"/>
    </source>
</evidence>
<evidence type="ECO:0000256" key="10">
    <source>
        <dbReference type="SAM" id="MobiDB-lite"/>
    </source>
</evidence>
<keyword evidence="4 9" id="KW-0245">EGF-like domain</keyword>
<dbReference type="GO" id="GO:0005102">
    <property type="term" value="F:signaling receptor binding"/>
    <property type="evidence" value="ECO:0007669"/>
    <property type="project" value="TreeGrafter"/>
</dbReference>
<evidence type="ECO:0000259" key="13">
    <source>
        <dbReference type="PROSITE" id="PS50814"/>
    </source>
</evidence>
<organism evidence="14 15">
    <name type="scientific">Crassostrea virginica</name>
    <name type="common">Eastern oyster</name>
    <dbReference type="NCBI Taxonomy" id="6565"/>
    <lineage>
        <taxon>Eukaryota</taxon>
        <taxon>Metazoa</taxon>
        <taxon>Spiralia</taxon>
        <taxon>Lophotrochozoa</taxon>
        <taxon>Mollusca</taxon>
        <taxon>Bivalvia</taxon>
        <taxon>Autobranchia</taxon>
        <taxon>Pteriomorphia</taxon>
        <taxon>Ostreida</taxon>
        <taxon>Ostreoidea</taxon>
        <taxon>Ostreidae</taxon>
        <taxon>Crassostrea</taxon>
    </lineage>
</organism>
<evidence type="ECO:0000313" key="14">
    <source>
        <dbReference type="Proteomes" id="UP000694844"/>
    </source>
</evidence>
<evidence type="ECO:0000256" key="1">
    <source>
        <dbReference type="ARBA" id="ARBA00004613"/>
    </source>
</evidence>
<dbReference type="PROSITE" id="PS01186">
    <property type="entry name" value="EGF_2"/>
    <property type="match status" value="2"/>
</dbReference>
<dbReference type="AlphaFoldDB" id="A0A8B8AYZ6"/>
<dbReference type="Gene3D" id="2.60.40.2170">
    <property type="entry name" value="Wnt, WIF domain"/>
    <property type="match status" value="1"/>
</dbReference>
<dbReference type="Pfam" id="PF00008">
    <property type="entry name" value="EGF"/>
    <property type="match status" value="1"/>
</dbReference>
<keyword evidence="5" id="KW-0732">Signal</keyword>
<dbReference type="PROSITE" id="PS50026">
    <property type="entry name" value="EGF_3"/>
    <property type="match status" value="2"/>
</dbReference>
<keyword evidence="6" id="KW-0677">Repeat</keyword>
<keyword evidence="11" id="KW-0812">Transmembrane</keyword>
<dbReference type="SMART" id="SM00469">
    <property type="entry name" value="WIF"/>
    <property type="match status" value="1"/>
</dbReference>
<evidence type="ECO:0000259" key="12">
    <source>
        <dbReference type="PROSITE" id="PS50026"/>
    </source>
</evidence>
<keyword evidence="11" id="KW-0472">Membrane</keyword>
<dbReference type="PANTHER" id="PTHR14949:SF32">
    <property type="entry name" value="WNT INHIBITORY FACTOR 1"/>
    <property type="match status" value="1"/>
</dbReference>
<feature type="region of interest" description="Disordered" evidence="10">
    <location>
        <begin position="327"/>
        <end position="432"/>
    </location>
</feature>
<feature type="compositionally biased region" description="Basic residues" evidence="10">
    <location>
        <begin position="343"/>
        <end position="367"/>
    </location>
</feature>
<dbReference type="InterPro" id="IPR000742">
    <property type="entry name" value="EGF"/>
</dbReference>
<evidence type="ECO:0000256" key="11">
    <source>
        <dbReference type="SAM" id="Phobius"/>
    </source>
</evidence>
<keyword evidence="7 9" id="KW-1015">Disulfide bond</keyword>
<feature type="disulfide bond" evidence="9">
    <location>
        <begin position="226"/>
        <end position="236"/>
    </location>
</feature>
<comment type="caution">
    <text evidence="9">Lacks conserved residue(s) required for the propagation of feature annotation.</text>
</comment>
<proteinExistence type="predicted"/>
<dbReference type="Pfam" id="PF12661">
    <property type="entry name" value="hEGF"/>
    <property type="match status" value="1"/>
</dbReference>
<evidence type="ECO:0000256" key="7">
    <source>
        <dbReference type="ARBA" id="ARBA00023157"/>
    </source>
</evidence>
<dbReference type="InterPro" id="IPR003306">
    <property type="entry name" value="WIF"/>
</dbReference>
<comment type="subcellular location">
    <subcellularLocation>
        <location evidence="1">Secreted</location>
    </subcellularLocation>
</comment>
<protein>
    <submittedName>
        <fullName evidence="15 16">Wnt inhibitory factor 1-like isoform X1</fullName>
    </submittedName>
</protein>
<feature type="domain" description="EGF-like" evidence="12">
    <location>
        <begin position="294"/>
        <end position="326"/>
    </location>
</feature>
<dbReference type="Pfam" id="PF02019">
    <property type="entry name" value="WIF"/>
    <property type="match status" value="1"/>
</dbReference>
<dbReference type="GO" id="GO:0009986">
    <property type="term" value="C:cell surface"/>
    <property type="evidence" value="ECO:0007669"/>
    <property type="project" value="TreeGrafter"/>
</dbReference>
<dbReference type="KEGG" id="cvn:111106190"/>
<gene>
    <name evidence="15" type="primary">LOC111106126</name>
    <name evidence="16" type="synonym">LOC111106190</name>
</gene>
<dbReference type="PROSITE" id="PS50814">
    <property type="entry name" value="WIF"/>
    <property type="match status" value="1"/>
</dbReference>
<dbReference type="InterPro" id="IPR050969">
    <property type="entry name" value="Dev_Signal_Modulators"/>
</dbReference>
<dbReference type="SUPFAM" id="SSF57196">
    <property type="entry name" value="EGF/Laminin"/>
    <property type="match status" value="2"/>
</dbReference>
<keyword evidence="8" id="KW-0325">Glycoprotein</keyword>
<feature type="disulfide bond" evidence="9">
    <location>
        <begin position="298"/>
        <end position="308"/>
    </location>
</feature>
<dbReference type="Proteomes" id="UP000694844">
    <property type="component" value="Chromosome 8"/>
</dbReference>
<keyword evidence="2" id="KW-0217">Developmental protein</keyword>
<keyword evidence="3" id="KW-0964">Secreted</keyword>
<dbReference type="GO" id="GO:0005576">
    <property type="term" value="C:extracellular region"/>
    <property type="evidence" value="ECO:0007669"/>
    <property type="project" value="UniProtKB-SubCell"/>
</dbReference>
<keyword evidence="11" id="KW-1133">Transmembrane helix</keyword>